<keyword evidence="4" id="KW-1185">Reference proteome</keyword>
<dbReference type="OrthoDB" id="194358at2759"/>
<dbReference type="PRINTS" id="PR01415">
    <property type="entry name" value="ANKYRIN"/>
</dbReference>
<feature type="repeat" description="ANK" evidence="1">
    <location>
        <begin position="474"/>
        <end position="506"/>
    </location>
</feature>
<feature type="repeat" description="ANK" evidence="1">
    <location>
        <begin position="408"/>
        <end position="440"/>
    </location>
</feature>
<dbReference type="PANTHER" id="PTHR24182:SF13">
    <property type="entry name" value="LD18443P"/>
    <property type="match status" value="1"/>
</dbReference>
<name>A2DL02_TRIV3</name>
<organism evidence="3 4">
    <name type="scientific">Trichomonas vaginalis (strain ATCC PRA-98 / G3)</name>
    <dbReference type="NCBI Taxonomy" id="412133"/>
    <lineage>
        <taxon>Eukaryota</taxon>
        <taxon>Metamonada</taxon>
        <taxon>Parabasalia</taxon>
        <taxon>Trichomonadida</taxon>
        <taxon>Trichomonadidae</taxon>
        <taxon>Trichomonas</taxon>
    </lineage>
</organism>
<dbReference type="Pfam" id="PF12796">
    <property type="entry name" value="Ank_2"/>
    <property type="match status" value="2"/>
</dbReference>
<dbReference type="EMBL" id="DS113213">
    <property type="protein sequence ID" value="EAY18955.1"/>
    <property type="molecule type" value="Genomic_DNA"/>
</dbReference>
<feature type="domain" description="DUF3447" evidence="2">
    <location>
        <begin position="194"/>
        <end position="268"/>
    </location>
</feature>
<dbReference type="VEuPathDB" id="TrichDB:TVAGG3_0362250"/>
<feature type="repeat" description="ANK" evidence="1">
    <location>
        <begin position="342"/>
        <end position="374"/>
    </location>
</feature>
<dbReference type="KEGG" id="tva:5464473"/>
<dbReference type="VEuPathDB" id="TrichDB:TVAG_098490"/>
<reference evidence="3" key="2">
    <citation type="journal article" date="2007" name="Science">
        <title>Draft genome sequence of the sexually transmitted pathogen Trichomonas vaginalis.</title>
        <authorList>
            <person name="Carlton J.M."/>
            <person name="Hirt R.P."/>
            <person name="Silva J.C."/>
            <person name="Delcher A.L."/>
            <person name="Schatz M."/>
            <person name="Zhao Q."/>
            <person name="Wortman J.R."/>
            <person name="Bidwell S.L."/>
            <person name="Alsmark U.C.M."/>
            <person name="Besteiro S."/>
            <person name="Sicheritz-Ponten T."/>
            <person name="Noel C.J."/>
            <person name="Dacks J.B."/>
            <person name="Foster P.G."/>
            <person name="Simillion C."/>
            <person name="Van de Peer Y."/>
            <person name="Miranda-Saavedra D."/>
            <person name="Barton G.J."/>
            <person name="Westrop G.D."/>
            <person name="Mueller S."/>
            <person name="Dessi D."/>
            <person name="Fiori P.L."/>
            <person name="Ren Q."/>
            <person name="Paulsen I."/>
            <person name="Zhang H."/>
            <person name="Bastida-Corcuera F.D."/>
            <person name="Simoes-Barbosa A."/>
            <person name="Brown M.T."/>
            <person name="Hayes R.D."/>
            <person name="Mukherjee M."/>
            <person name="Okumura C.Y."/>
            <person name="Schneider R."/>
            <person name="Smith A.J."/>
            <person name="Vanacova S."/>
            <person name="Villalvazo M."/>
            <person name="Haas B.J."/>
            <person name="Pertea M."/>
            <person name="Feldblyum T.V."/>
            <person name="Utterback T.R."/>
            <person name="Shu C.L."/>
            <person name="Osoegawa K."/>
            <person name="de Jong P.J."/>
            <person name="Hrdy I."/>
            <person name="Horvathova L."/>
            <person name="Zubacova Z."/>
            <person name="Dolezal P."/>
            <person name="Malik S.B."/>
            <person name="Logsdon J.M. Jr."/>
            <person name="Henze K."/>
            <person name="Gupta A."/>
            <person name="Wang C.C."/>
            <person name="Dunne R.L."/>
            <person name="Upcroft J.A."/>
            <person name="Upcroft P."/>
            <person name="White O."/>
            <person name="Salzberg S.L."/>
            <person name="Tang P."/>
            <person name="Chiu C.-H."/>
            <person name="Lee Y.-S."/>
            <person name="Embley T.M."/>
            <person name="Coombs G.H."/>
            <person name="Mottram J.C."/>
            <person name="Tachezy J."/>
            <person name="Fraser-Liggett C.M."/>
            <person name="Johnson P.J."/>
        </authorList>
    </citation>
    <scope>NUCLEOTIDE SEQUENCE [LARGE SCALE GENOMIC DNA]</scope>
    <source>
        <strain evidence="3">G3</strain>
    </source>
</reference>
<dbReference type="Pfam" id="PF11929">
    <property type="entry name" value="DUF3447"/>
    <property type="match status" value="1"/>
</dbReference>
<keyword evidence="1" id="KW-0040">ANK repeat</keyword>
<feature type="repeat" description="ANK" evidence="1">
    <location>
        <begin position="540"/>
        <end position="572"/>
    </location>
</feature>
<dbReference type="SMART" id="SM00248">
    <property type="entry name" value="ANK"/>
    <property type="match status" value="11"/>
</dbReference>
<dbReference type="RefSeq" id="XP_001579941.1">
    <property type="nucleotide sequence ID" value="XM_001579891.1"/>
</dbReference>
<gene>
    <name evidence="3" type="ORF">TVAG_146990</name>
</gene>
<feature type="repeat" description="ANK" evidence="1">
    <location>
        <begin position="375"/>
        <end position="407"/>
    </location>
</feature>
<sequence length="584" mass="67175">MNKDQYYEVMALCKDYYEIFNTLYRLNTTNQSELTKIYQDINSILIKTKLLEPSERLDIISTASEYNCRYFKSYWTLYKMIYENDPEKVLSNSFLFNYFANKEYELGIDEELNEYDSKDYILDVHEENTIFRAIMDDDAKSFETFINSDGFNINQKLKSKFYPYNIQNDNQYSLLELCCFHGSVNCFKILRSKFQSEITYSCLQFSFLGRNNEIISECLKCQTPDKYCMEYAIISHNIEYIKFLMNEYKIEIDERECRYNNNLQALLLCIEQIDDINISFIYSLEIDFPPLWEYFLNHDADINARDNNGSPALFRQVMYNRKKAVEFLLIHGADVNIIDKDSSLTSINETAFGNRFDIAKILISFGADLNSKDLNGRTALITSALYNSFEISELYVKSGIDINAKDDSGNTALDWAIYNYSEKLMIFLLDNGADANSKDSRGCTALHYCSSNGYNEQIEILLSYGADINSKNNYGESVLHSAAEYEHPKTIELLISHGAEVTATDCNGKTALHVAAEHGCVENAEILILHGIDINAKDYNVKTSLHKATEKDRVQMIRFLISHGTDINSKDNNGDTALHYAAAK</sequence>
<dbReference type="Pfam" id="PF13637">
    <property type="entry name" value="Ank_4"/>
    <property type="match status" value="1"/>
</dbReference>
<accession>A2DL02</accession>
<dbReference type="InterPro" id="IPR020683">
    <property type="entry name" value="DUF3447"/>
</dbReference>
<evidence type="ECO:0000256" key="1">
    <source>
        <dbReference type="PROSITE-ProRule" id="PRU00023"/>
    </source>
</evidence>
<dbReference type="AlphaFoldDB" id="A2DL02"/>
<dbReference type="eggNOG" id="KOG4177">
    <property type="taxonomic scope" value="Eukaryota"/>
</dbReference>
<reference evidence="3" key="1">
    <citation type="submission" date="2006-10" db="EMBL/GenBank/DDBJ databases">
        <authorList>
            <person name="Amadeo P."/>
            <person name="Zhao Q."/>
            <person name="Wortman J."/>
            <person name="Fraser-Liggett C."/>
            <person name="Carlton J."/>
        </authorList>
    </citation>
    <scope>NUCLEOTIDE SEQUENCE</scope>
    <source>
        <strain evidence="3">G3</strain>
    </source>
</reference>
<protein>
    <submittedName>
        <fullName evidence="3">Ankyrin repeat protein, putative</fullName>
    </submittedName>
</protein>
<dbReference type="Gene3D" id="1.25.40.20">
    <property type="entry name" value="Ankyrin repeat-containing domain"/>
    <property type="match status" value="2"/>
</dbReference>
<dbReference type="SUPFAM" id="SSF140860">
    <property type="entry name" value="Pseudo ankyrin repeat-like"/>
    <property type="match status" value="1"/>
</dbReference>
<evidence type="ECO:0000259" key="2">
    <source>
        <dbReference type="Pfam" id="PF11929"/>
    </source>
</evidence>
<dbReference type="SUPFAM" id="SSF48403">
    <property type="entry name" value="Ankyrin repeat"/>
    <property type="match status" value="1"/>
</dbReference>
<feature type="repeat" description="ANK" evidence="1">
    <location>
        <begin position="441"/>
        <end position="473"/>
    </location>
</feature>
<dbReference type="Proteomes" id="UP000001542">
    <property type="component" value="Unassembled WGS sequence"/>
</dbReference>
<feature type="repeat" description="ANK" evidence="1">
    <location>
        <begin position="308"/>
        <end position="340"/>
    </location>
</feature>
<dbReference type="PROSITE" id="PS50088">
    <property type="entry name" value="ANK_REPEAT"/>
    <property type="match status" value="8"/>
</dbReference>
<feature type="repeat" description="ANK" evidence="1">
    <location>
        <begin position="507"/>
        <end position="539"/>
    </location>
</feature>
<dbReference type="InterPro" id="IPR036770">
    <property type="entry name" value="Ankyrin_rpt-contain_sf"/>
</dbReference>
<dbReference type="InParanoid" id="A2DL02"/>
<dbReference type="PROSITE" id="PS50297">
    <property type="entry name" value="ANK_REP_REGION"/>
    <property type="match status" value="6"/>
</dbReference>
<dbReference type="InterPro" id="IPR002110">
    <property type="entry name" value="Ankyrin_rpt"/>
</dbReference>
<proteinExistence type="predicted"/>
<dbReference type="STRING" id="5722.A2DL02"/>
<dbReference type="PANTHER" id="PTHR24182">
    <property type="entry name" value="ANKYRIN REPEAT AND SOCS BOX CONTAINING 4"/>
    <property type="match status" value="1"/>
</dbReference>
<evidence type="ECO:0000313" key="4">
    <source>
        <dbReference type="Proteomes" id="UP000001542"/>
    </source>
</evidence>
<evidence type="ECO:0000313" key="3">
    <source>
        <dbReference type="EMBL" id="EAY18955.1"/>
    </source>
</evidence>